<protein>
    <submittedName>
        <fullName evidence="1">Uncharacterized protein</fullName>
    </submittedName>
</protein>
<organism evidence="1">
    <name type="scientific">Terrestrivirus sp</name>
    <dbReference type="NCBI Taxonomy" id="2487775"/>
    <lineage>
        <taxon>Viruses</taxon>
        <taxon>Varidnaviria</taxon>
        <taxon>Bamfordvirae</taxon>
        <taxon>Nucleocytoviricota</taxon>
        <taxon>Megaviricetes</taxon>
        <taxon>Imitervirales</taxon>
        <taxon>Mimiviridae</taxon>
        <taxon>Klosneuvirinae</taxon>
    </lineage>
</organism>
<gene>
    <name evidence="1" type="ORF">Terrestrivirus3_35</name>
</gene>
<proteinExistence type="predicted"/>
<name>A0A3G4ZLQ3_9VIRU</name>
<reference evidence="1" key="1">
    <citation type="submission" date="2018-10" db="EMBL/GenBank/DDBJ databases">
        <title>Hidden diversity of soil giant viruses.</title>
        <authorList>
            <person name="Schulz F."/>
            <person name="Alteio L."/>
            <person name="Goudeau D."/>
            <person name="Ryan E.M."/>
            <person name="Malmstrom R.R."/>
            <person name="Blanchard J."/>
            <person name="Woyke T."/>
        </authorList>
    </citation>
    <scope>NUCLEOTIDE SEQUENCE</scope>
    <source>
        <strain evidence="1">TEV1</strain>
    </source>
</reference>
<dbReference type="EMBL" id="MK071981">
    <property type="protein sequence ID" value="AYV75766.1"/>
    <property type="molecule type" value="Genomic_DNA"/>
</dbReference>
<sequence length="215" mass="24532">MNRMGYSSRLGYEDSCAYEDKLTESTGPLKHILDPTRVMNCDACLSTLGPRTSFMGFGVSTPVGNRPAQAQAGEVVNIESILKNLNVKKSKCKKDEANPIDVTKFKLKNPRVCNDFLNPLSSKLSYPPANYRDVGINRFYNLNKNPQKNIFWNFSENTTLQIKDNFFDEIPEMWSLLPSLPRELKGRPKPMDLIVENPPVNEFLPKNFRQRINRA</sequence>
<evidence type="ECO:0000313" key="1">
    <source>
        <dbReference type="EMBL" id="AYV75766.1"/>
    </source>
</evidence>
<accession>A0A3G4ZLQ3</accession>